<reference evidence="9 10" key="1">
    <citation type="submission" date="2022-05" db="EMBL/GenBank/DDBJ databases">
        <authorList>
            <consortium name="Genoscope - CEA"/>
            <person name="William W."/>
        </authorList>
    </citation>
    <scope>NUCLEOTIDE SEQUENCE [LARGE SCALE GENOMIC DNA]</scope>
</reference>
<dbReference type="PROSITE" id="PS50068">
    <property type="entry name" value="LDLRA_2"/>
    <property type="match status" value="3"/>
</dbReference>
<dbReference type="InterPro" id="IPR023415">
    <property type="entry name" value="LDLR_class-A_CS"/>
</dbReference>
<dbReference type="Pfam" id="PF13385">
    <property type="entry name" value="Laminin_G_3"/>
    <property type="match status" value="2"/>
</dbReference>
<dbReference type="Gene3D" id="4.10.400.10">
    <property type="entry name" value="Low-density Lipoprotein Receptor"/>
    <property type="match status" value="3"/>
</dbReference>
<feature type="disulfide bond" evidence="3">
    <location>
        <begin position="307"/>
        <end position="325"/>
    </location>
</feature>
<dbReference type="SUPFAM" id="SSF57440">
    <property type="entry name" value="Kringle-like"/>
    <property type="match status" value="1"/>
</dbReference>
<dbReference type="Pfam" id="PF00057">
    <property type="entry name" value="Ldl_recept_a"/>
    <property type="match status" value="3"/>
</dbReference>
<feature type="domain" description="MAM" evidence="6">
    <location>
        <begin position="1248"/>
        <end position="1365"/>
    </location>
</feature>
<dbReference type="SMART" id="SM00159">
    <property type="entry name" value="PTX"/>
    <property type="match status" value="1"/>
</dbReference>
<evidence type="ECO:0000259" key="7">
    <source>
        <dbReference type="PROSITE" id="PS51092"/>
    </source>
</evidence>
<dbReference type="Pfam" id="PF00040">
    <property type="entry name" value="fn2"/>
    <property type="match status" value="1"/>
</dbReference>
<feature type="domain" description="Pentraxin (PTX)" evidence="8">
    <location>
        <begin position="1037"/>
        <end position="1241"/>
    </location>
</feature>
<dbReference type="Proteomes" id="UP001159427">
    <property type="component" value="Unassembled WGS sequence"/>
</dbReference>
<dbReference type="SMART" id="SM00137">
    <property type="entry name" value="MAM"/>
    <property type="match status" value="1"/>
</dbReference>
<keyword evidence="2 3" id="KW-1015">Disulfide bond</keyword>
<evidence type="ECO:0000259" key="5">
    <source>
        <dbReference type="PROSITE" id="PS01180"/>
    </source>
</evidence>
<feature type="disulfide bond" evidence="3">
    <location>
        <begin position="319"/>
        <end position="334"/>
    </location>
</feature>
<dbReference type="InterPro" id="IPR036943">
    <property type="entry name" value="FN_type2_sf"/>
</dbReference>
<dbReference type="PROSITE" id="PS01180">
    <property type="entry name" value="CUB"/>
    <property type="match status" value="1"/>
</dbReference>
<dbReference type="InterPro" id="IPR000998">
    <property type="entry name" value="MAM_dom"/>
</dbReference>
<feature type="disulfide bond" evidence="3">
    <location>
        <begin position="343"/>
        <end position="361"/>
    </location>
</feature>
<feature type="disulfide bond" evidence="3">
    <location>
        <begin position="381"/>
        <end position="399"/>
    </location>
</feature>
<dbReference type="CDD" id="cd00112">
    <property type="entry name" value="LDLa"/>
    <property type="match status" value="3"/>
</dbReference>
<dbReference type="SUPFAM" id="SSF49854">
    <property type="entry name" value="Spermadhesin, CUB domain"/>
    <property type="match status" value="1"/>
</dbReference>
<feature type="domain" description="MAM" evidence="6">
    <location>
        <begin position="184"/>
        <end position="288"/>
    </location>
</feature>
<evidence type="ECO:0000256" key="4">
    <source>
        <dbReference type="PROSITE-ProRule" id="PRU00479"/>
    </source>
</evidence>
<feature type="domain" description="MAM" evidence="6">
    <location>
        <begin position="602"/>
        <end position="730"/>
    </location>
</feature>
<dbReference type="InterPro" id="IPR036055">
    <property type="entry name" value="LDL_receptor-like_sf"/>
</dbReference>
<dbReference type="Gene3D" id="2.10.10.10">
    <property type="entry name" value="Fibronectin, type II, collagen-binding"/>
    <property type="match status" value="1"/>
</dbReference>
<dbReference type="Pfam" id="PF00629">
    <property type="entry name" value="MAM"/>
    <property type="match status" value="4"/>
</dbReference>
<evidence type="ECO:0000259" key="8">
    <source>
        <dbReference type="PROSITE" id="PS51828"/>
    </source>
</evidence>
<organism evidence="9 10">
    <name type="scientific">Porites evermanni</name>
    <dbReference type="NCBI Taxonomy" id="104178"/>
    <lineage>
        <taxon>Eukaryota</taxon>
        <taxon>Metazoa</taxon>
        <taxon>Cnidaria</taxon>
        <taxon>Anthozoa</taxon>
        <taxon>Hexacorallia</taxon>
        <taxon>Scleractinia</taxon>
        <taxon>Fungiina</taxon>
        <taxon>Poritidae</taxon>
        <taxon>Porites</taxon>
    </lineage>
</organism>
<protein>
    <submittedName>
        <fullName evidence="9">Uncharacterized protein</fullName>
    </submittedName>
</protein>
<dbReference type="PROSITE" id="PS51092">
    <property type="entry name" value="FN2_2"/>
    <property type="match status" value="1"/>
</dbReference>
<evidence type="ECO:0000256" key="1">
    <source>
        <dbReference type="ARBA" id="ARBA00022737"/>
    </source>
</evidence>
<evidence type="ECO:0000313" key="10">
    <source>
        <dbReference type="Proteomes" id="UP001159427"/>
    </source>
</evidence>
<dbReference type="InterPro" id="IPR013806">
    <property type="entry name" value="Kringle-like"/>
</dbReference>
<dbReference type="EMBL" id="CALNXI010001065">
    <property type="protein sequence ID" value="CAH3153834.1"/>
    <property type="molecule type" value="Genomic_DNA"/>
</dbReference>
<feature type="disulfide bond" evidence="3">
    <location>
        <begin position="374"/>
        <end position="386"/>
    </location>
</feature>
<dbReference type="PROSITE" id="PS51828">
    <property type="entry name" value="PTX_2"/>
    <property type="match status" value="1"/>
</dbReference>
<evidence type="ECO:0000256" key="3">
    <source>
        <dbReference type="PROSITE-ProRule" id="PRU00124"/>
    </source>
</evidence>
<gene>
    <name evidence="9" type="ORF">PEVE_00001230</name>
</gene>
<proteinExistence type="predicted"/>
<dbReference type="InterPro" id="IPR013320">
    <property type="entry name" value="ConA-like_dom_sf"/>
</dbReference>
<dbReference type="CDD" id="cd06263">
    <property type="entry name" value="MAM"/>
    <property type="match status" value="1"/>
</dbReference>
<dbReference type="InterPro" id="IPR000859">
    <property type="entry name" value="CUB_dom"/>
</dbReference>
<dbReference type="CDD" id="cd00041">
    <property type="entry name" value="CUB"/>
    <property type="match status" value="1"/>
</dbReference>
<dbReference type="InterPro" id="IPR001759">
    <property type="entry name" value="PTX_dom"/>
</dbReference>
<dbReference type="InterPro" id="IPR000562">
    <property type="entry name" value="FN_type2_dom"/>
</dbReference>
<dbReference type="PROSITE" id="PS01209">
    <property type="entry name" value="LDLRA_1"/>
    <property type="match status" value="2"/>
</dbReference>
<evidence type="ECO:0000259" key="6">
    <source>
        <dbReference type="PROSITE" id="PS50060"/>
    </source>
</evidence>
<keyword evidence="10" id="KW-1185">Reference proteome</keyword>
<dbReference type="SMART" id="SM00192">
    <property type="entry name" value="LDLa"/>
    <property type="match status" value="3"/>
</dbReference>
<dbReference type="SMART" id="SM00042">
    <property type="entry name" value="CUB"/>
    <property type="match status" value="1"/>
</dbReference>
<name>A0ABN8Q3D8_9CNID</name>
<accession>A0ABN8Q3D8</accession>
<evidence type="ECO:0000313" key="9">
    <source>
        <dbReference type="EMBL" id="CAH3153834.1"/>
    </source>
</evidence>
<dbReference type="Gene3D" id="2.60.120.290">
    <property type="entry name" value="Spermadhesin, CUB domain"/>
    <property type="match status" value="1"/>
</dbReference>
<dbReference type="SMART" id="SM00059">
    <property type="entry name" value="FN2"/>
    <property type="match status" value="1"/>
</dbReference>
<feature type="domain" description="CUB" evidence="5">
    <location>
        <begin position="1374"/>
        <end position="1485"/>
    </location>
</feature>
<dbReference type="SUPFAM" id="SSF57424">
    <property type="entry name" value="LDL receptor-like module"/>
    <property type="match status" value="3"/>
</dbReference>
<dbReference type="InterPro" id="IPR051560">
    <property type="entry name" value="MAM_domain-containing"/>
</dbReference>
<dbReference type="PROSITE" id="PS50060">
    <property type="entry name" value="MAM_2"/>
    <property type="match status" value="4"/>
</dbReference>
<feature type="domain" description="Fibronectin type-II" evidence="7">
    <location>
        <begin position="934"/>
        <end position="980"/>
    </location>
</feature>
<comment type="caution">
    <text evidence="4">Lacks conserved residue(s) required for the propagation of feature annotation.</text>
</comment>
<dbReference type="InterPro" id="IPR035914">
    <property type="entry name" value="Sperma_CUB_dom_sf"/>
</dbReference>
<dbReference type="Pfam" id="PF00431">
    <property type="entry name" value="CUB"/>
    <property type="match status" value="1"/>
</dbReference>
<feature type="domain" description="MAM" evidence="6">
    <location>
        <begin position="440"/>
        <end position="595"/>
    </location>
</feature>
<dbReference type="Gene3D" id="2.60.120.200">
    <property type="match status" value="6"/>
</dbReference>
<dbReference type="InterPro" id="IPR002172">
    <property type="entry name" value="LDrepeatLR_classA_rpt"/>
</dbReference>
<dbReference type="PANTHER" id="PTHR23282:SF101">
    <property type="entry name" value="MAM DOMAIN-CONTAINING PROTEIN"/>
    <property type="match status" value="1"/>
</dbReference>
<comment type="caution">
    <text evidence="9">The sequence shown here is derived from an EMBL/GenBank/DDBJ whole genome shotgun (WGS) entry which is preliminary data.</text>
</comment>
<feature type="disulfide bond" evidence="3">
    <location>
        <begin position="336"/>
        <end position="348"/>
    </location>
</feature>
<dbReference type="PRINTS" id="PR00261">
    <property type="entry name" value="LDLRECEPTOR"/>
</dbReference>
<evidence type="ECO:0000256" key="2">
    <source>
        <dbReference type="ARBA" id="ARBA00023157"/>
    </source>
</evidence>
<dbReference type="SUPFAM" id="SSF49899">
    <property type="entry name" value="Concanavalin A-like lectins/glucanases"/>
    <property type="match status" value="6"/>
</dbReference>
<sequence length="1540" mass="173199">MKQSGVSDCASVGMKLPNGTYKSPVTEDHLFWVRPGVGYIDFQITSISKKVTLKAGQKLLIQANYKYCCRGLYCPGCPNRLYLRFGEQRILVHNDLPMDCQKRHFNTSLDTFQQEGTYQINVSYGVVDTLSYTTEVSREIKEVYISAILVEGCSFISDLCSWKTKNNGWTLSSSYKGILARLDGKVAVLESPWISKNVIYEKTGLCLSFSYLLSAYSGSSISFVLLTSSNVSLWSLHGYQGQTWLTGQVSFIARDDFKVLVVAIGKQPPGINPVAIKNISIDTKQCERLPLHSLPGFVCKSKSGFQCDNGQCVSKDLLCDGDIACMDSSDEKNCKCLTSDFVCPTGECLDVEKLCDSRKDCKDGTDEARCGQSCSEDAFSCAGGGCVPWSLTCDGEKNCEDETDEPSICGSSHCPLVNLSCDWSNYTDSLNSYQCVGNKDKCDFEDGLCDMEQVNWRVGSGSTPTKNTGPDYDHTTFLPEGKYLFLEASDHKADETAVLNTSTIGPGKSTCVQFWYHMKGKDIGSLKVYIQTNETKTLVWNTTDEQGDKWNFGQVGYKGDSKSYKVILEGVAGSGIYGDIAVDDLSLLGQTQCDTITGNELPGCLFEVNQCAWESSDNWWMSKLSPLKSLEKDWQNTLGGFTYLQGCSNTNKELGCYGTLKSRRILPEAGWNCMQFWYYLGTAGFNSFQVSLIINETKAILWSSDSHQGKAGHWMYVRLSLDSGSSPYQYRNMSSLGKDLETKFKVIPYDFRLEGTASYQTDNGIKSLHLDGRSGYAEIPAINFRRSSFSIALRFNVHDSYNQGHLLSDWSSPWQFRLYVYDRKVYVELRRNGEVQIMLHMASDRDIHAKVWTHMVFVWNRSTLVGKLYLDGVSAGEKDYTGQDIDLNLTNHTTYELGFKKDTKEILHGSLRDLMVFLRPLTFGEVFILYSPTRALCPCEFPFVYKKTEHNTCASVDSERLWCGAKSRNQHHPTWGWCSIYAGCLQFYEGLCGWRNSNQSVSPWKQAVKLDMATLTKQVKSYLQSKGRNSEPDFLKDSNYQLDFVENHNGHVNITDLPDLVAFTICFWMNTSDSTSAGTPIWYRVRYETKGKYITAIALVDYRGFYVYVGESRSTKTNSAANDGYWHHICLVWTSQGGKVTVLNDLSILSGTKFSEGETIPGGGEFIVGLTRDPAKEDPKAGQFIGLISHVKIFNKALDRKDMKWMSHGCGEDLSRAIFPWSQFINGLVGDVKVEKPALCADDEGYRFMVFNNNTSQPPQTSFFESPLYERSYEGHNICVRFRYLMYGPGRHFLRIYQQLDLTDYPRRLMWAVNESNNTDVIWKYGRVTLTSVAKHSVSLEADLDSEPGYISVRGVHVVPGYCHPLPFRATKECDRNLTKMSGMILSPHHPGYYPPLTRCQWIINVPRGNTIKLRFLEFQLEDHPSCFNDFLDIYSGLKSRKVMGRYCGERFPAFLVSSSNAMTITFVSNDKVSGSGFKLHYTSEKADFDKEACFQYEGCPSSCECSPISRKSREMVVTVKKGRKLNALPGNIPSKAAVM</sequence>
<dbReference type="PANTHER" id="PTHR23282">
    <property type="entry name" value="APICAL ENDOSOMAL GLYCOPROTEIN PRECURSOR"/>
    <property type="match status" value="1"/>
</dbReference>
<keyword evidence="1" id="KW-0677">Repeat</keyword>
<feature type="disulfide bond" evidence="3">
    <location>
        <begin position="355"/>
        <end position="370"/>
    </location>
</feature>
<dbReference type="PROSITE" id="PS00740">
    <property type="entry name" value="MAM_1"/>
    <property type="match status" value="1"/>
</dbReference>